<dbReference type="Proteomes" id="UP000199518">
    <property type="component" value="Unassembled WGS sequence"/>
</dbReference>
<accession>A0A1I3RZR0</accession>
<name>A0A1I3RZR0_9PLAN</name>
<protein>
    <submittedName>
        <fullName evidence="1">Uncharacterized protein</fullName>
    </submittedName>
</protein>
<reference evidence="2" key="1">
    <citation type="submission" date="2016-10" db="EMBL/GenBank/DDBJ databases">
        <authorList>
            <person name="Varghese N."/>
            <person name="Submissions S."/>
        </authorList>
    </citation>
    <scope>NUCLEOTIDE SEQUENCE [LARGE SCALE GENOMIC DNA]</scope>
    <source>
        <strain evidence="2">DSM 26348</strain>
    </source>
</reference>
<dbReference type="AlphaFoldDB" id="A0A1I3RZR0"/>
<keyword evidence="2" id="KW-1185">Reference proteome</keyword>
<dbReference type="EMBL" id="FOQD01000022">
    <property type="protein sequence ID" value="SFJ51965.1"/>
    <property type="molecule type" value="Genomic_DNA"/>
</dbReference>
<evidence type="ECO:0000313" key="1">
    <source>
        <dbReference type="EMBL" id="SFJ51965.1"/>
    </source>
</evidence>
<evidence type="ECO:0000313" key="2">
    <source>
        <dbReference type="Proteomes" id="UP000199518"/>
    </source>
</evidence>
<organism evidence="1 2">
    <name type="scientific">Planctomicrobium piriforme</name>
    <dbReference type="NCBI Taxonomy" id="1576369"/>
    <lineage>
        <taxon>Bacteria</taxon>
        <taxon>Pseudomonadati</taxon>
        <taxon>Planctomycetota</taxon>
        <taxon>Planctomycetia</taxon>
        <taxon>Planctomycetales</taxon>
        <taxon>Planctomycetaceae</taxon>
        <taxon>Planctomicrobium</taxon>
    </lineage>
</organism>
<proteinExistence type="predicted"/>
<sequence length="31" mass="3367">MSLPGQAVIATLFYELTFAGYKSPQQAAICF</sequence>
<gene>
    <name evidence="1" type="ORF">SAMN05421753_12262</name>
</gene>